<gene>
    <name evidence="13" type="primary">BCDIN3D</name>
</gene>
<dbReference type="EC" id="2.1.1.-" evidence="11"/>
<feature type="domain" description="Bin3-type SAM" evidence="12">
    <location>
        <begin position="49"/>
        <end position="267"/>
    </location>
</feature>
<dbReference type="FunCoup" id="A0A7N6BTH1">
    <property type="interactions" value="620"/>
</dbReference>
<dbReference type="PANTHER" id="PTHR12315">
    <property type="entry name" value="BICOID-INTERACTING PROTEIN RELATED"/>
    <property type="match status" value="1"/>
</dbReference>
<evidence type="ECO:0000256" key="1">
    <source>
        <dbReference type="ARBA" id="ARBA00004496"/>
    </source>
</evidence>
<protein>
    <recommendedName>
        <fullName evidence="11">RNA methyltransferase</fullName>
        <ecNumber evidence="11">2.1.1.-</ecNumber>
    </recommendedName>
</protein>
<keyword evidence="14" id="KW-1185">Reference proteome</keyword>
<proteinExistence type="inferred from homology"/>
<evidence type="ECO:0000313" key="14">
    <source>
        <dbReference type="Proteomes" id="UP000265040"/>
    </source>
</evidence>
<evidence type="ECO:0000256" key="6">
    <source>
        <dbReference type="ARBA" id="ARBA00022691"/>
    </source>
</evidence>
<evidence type="ECO:0000259" key="12">
    <source>
        <dbReference type="PROSITE" id="PS51515"/>
    </source>
</evidence>
<dbReference type="PANTHER" id="PTHR12315:SF1">
    <property type="entry name" value="RNA 5'-MONOPHOSPHATE METHYLTRANSFERASE"/>
    <property type="match status" value="1"/>
</dbReference>
<dbReference type="OrthoDB" id="273070at2759"/>
<dbReference type="Ensembl" id="ENSATET00000044557.2">
    <property type="protein sequence ID" value="ENSATEP00000068625.1"/>
    <property type="gene ID" value="ENSATEG00000025441.2"/>
</dbReference>
<keyword evidence="3" id="KW-0963">Cytoplasm</keyword>
<dbReference type="GO" id="GO:0008171">
    <property type="term" value="F:O-methyltransferase activity"/>
    <property type="evidence" value="ECO:0007669"/>
    <property type="project" value="UniProtKB-UniRule"/>
</dbReference>
<keyword evidence="5 11" id="KW-0808">Transferase</keyword>
<accession>A0A7N6BTH1</accession>
<dbReference type="PROSITE" id="PS51515">
    <property type="entry name" value="BIN3_SAM"/>
    <property type="match status" value="1"/>
</dbReference>
<evidence type="ECO:0000256" key="8">
    <source>
        <dbReference type="ARBA" id="ARBA00044707"/>
    </source>
</evidence>
<evidence type="ECO:0000256" key="4">
    <source>
        <dbReference type="ARBA" id="ARBA00022603"/>
    </source>
</evidence>
<evidence type="ECO:0000256" key="11">
    <source>
        <dbReference type="RuleBase" id="RU367087"/>
    </source>
</evidence>
<dbReference type="Proteomes" id="UP000265040">
    <property type="component" value="Chromosome 5"/>
</dbReference>
<keyword evidence="6 10" id="KW-0949">S-adenosyl-L-methionine</keyword>
<dbReference type="GO" id="GO:2000632">
    <property type="term" value="P:negative regulation of pre-miRNA processing"/>
    <property type="evidence" value="ECO:0007669"/>
    <property type="project" value="TreeGrafter"/>
</dbReference>
<keyword evidence="4 11" id="KW-0489">Methyltransferase</keyword>
<dbReference type="GO" id="GO:0005737">
    <property type="term" value="C:cytoplasm"/>
    <property type="evidence" value="ECO:0007669"/>
    <property type="project" value="UniProtKB-SubCell"/>
</dbReference>
<dbReference type="Pfam" id="PF06859">
    <property type="entry name" value="Bin3"/>
    <property type="match status" value="1"/>
</dbReference>
<dbReference type="FunFam" id="3.40.50.150:FF:000138">
    <property type="entry name" value="BCDIN3 domain containing RNA methyltransferase"/>
    <property type="match status" value="1"/>
</dbReference>
<organism evidence="13 14">
    <name type="scientific">Anabas testudineus</name>
    <name type="common">Climbing perch</name>
    <name type="synonym">Anthias testudineus</name>
    <dbReference type="NCBI Taxonomy" id="64144"/>
    <lineage>
        <taxon>Eukaryota</taxon>
        <taxon>Metazoa</taxon>
        <taxon>Chordata</taxon>
        <taxon>Craniata</taxon>
        <taxon>Vertebrata</taxon>
        <taxon>Euteleostomi</taxon>
        <taxon>Actinopterygii</taxon>
        <taxon>Neopterygii</taxon>
        <taxon>Teleostei</taxon>
        <taxon>Neoteleostei</taxon>
        <taxon>Acanthomorphata</taxon>
        <taxon>Anabantaria</taxon>
        <taxon>Anabantiformes</taxon>
        <taxon>Anabantoidei</taxon>
        <taxon>Anabantidae</taxon>
        <taxon>Anabas</taxon>
    </lineage>
</organism>
<sequence length="267" mass="30227">MFFTRKHFGGAHSKMATCSINGDSADEINDPGAAPYGNFINYYTFNPPENRLSLIPATLLQDLGFSDGRQTTLILDVGCNSGELSVAFYKHLVQEPLCEDQSDGNKVHLLGFDLDEFLIERAQQSNPLPGSISFIPLDITTDAPQLQDYLNQHGCSRFHLSLCLAVTMWVHLNHGDSGLLQLLSRLASISQHILLEAQPWKCYRSAARRHRKLGRSNFDHFKTLKIRGDMAEHVKQHLERHCGMELMQSFGSTAWDRKLLLFKRRDD</sequence>
<name>A0A7N6BTH1_ANATE</name>
<evidence type="ECO:0000256" key="7">
    <source>
        <dbReference type="ARBA" id="ARBA00044650"/>
    </source>
</evidence>
<dbReference type="InterPro" id="IPR029063">
    <property type="entry name" value="SAM-dependent_MTases_sf"/>
</dbReference>
<reference evidence="13" key="3">
    <citation type="submission" date="2025-09" db="UniProtKB">
        <authorList>
            <consortium name="Ensembl"/>
        </authorList>
    </citation>
    <scope>IDENTIFICATION</scope>
</reference>
<dbReference type="OMA" id="LNHHDQG"/>
<dbReference type="SUPFAM" id="SSF53335">
    <property type="entry name" value="S-adenosyl-L-methionine-dependent methyltransferases"/>
    <property type="match status" value="1"/>
</dbReference>
<evidence type="ECO:0000256" key="10">
    <source>
        <dbReference type="PROSITE-ProRule" id="PRU00848"/>
    </source>
</evidence>
<evidence type="ECO:0000313" key="13">
    <source>
        <dbReference type="Ensembl" id="ENSATEP00000068625.1"/>
    </source>
</evidence>
<dbReference type="GO" id="GO:0008173">
    <property type="term" value="F:RNA methyltransferase activity"/>
    <property type="evidence" value="ECO:0007669"/>
    <property type="project" value="UniProtKB-UniRule"/>
</dbReference>
<evidence type="ECO:0000256" key="9">
    <source>
        <dbReference type="ARBA" id="ARBA00045273"/>
    </source>
</evidence>
<dbReference type="InterPro" id="IPR039772">
    <property type="entry name" value="Bin3-like"/>
</dbReference>
<dbReference type="AlphaFoldDB" id="A0A7N6BTH1"/>
<evidence type="ECO:0000256" key="3">
    <source>
        <dbReference type="ARBA" id="ARBA00022490"/>
    </source>
</evidence>
<comment type="catalytic activity">
    <reaction evidence="7">
        <text>a 5'-end 5'-phospho-ribonucleoside-RNA + 2 S-adenosyl-L-methionine = a 5'-end (5'-bismethylphospho)-ribonucleoside-RNA + 2 S-adenosyl-L-homocysteine</text>
        <dbReference type="Rhea" id="RHEA:58640"/>
        <dbReference type="Rhea" id="RHEA-COMP:15179"/>
        <dbReference type="Rhea" id="RHEA-COMP:15182"/>
        <dbReference type="ChEBI" id="CHEBI:57856"/>
        <dbReference type="ChEBI" id="CHEBI:59789"/>
        <dbReference type="ChEBI" id="CHEBI:138282"/>
        <dbReference type="ChEBI" id="CHEBI:142777"/>
    </reaction>
</comment>
<evidence type="ECO:0000256" key="5">
    <source>
        <dbReference type="ARBA" id="ARBA00022679"/>
    </source>
</evidence>
<reference evidence="13" key="2">
    <citation type="submission" date="2025-08" db="UniProtKB">
        <authorList>
            <consortium name="Ensembl"/>
        </authorList>
    </citation>
    <scope>IDENTIFICATION</scope>
</reference>
<evidence type="ECO:0000256" key="2">
    <source>
        <dbReference type="ARBA" id="ARBA00008361"/>
    </source>
</evidence>
<comment type="subcellular location">
    <subcellularLocation>
        <location evidence="1">Cytoplasm</location>
    </subcellularLocation>
</comment>
<dbReference type="InterPro" id="IPR010675">
    <property type="entry name" value="Bin3_C"/>
</dbReference>
<dbReference type="InterPro" id="IPR024160">
    <property type="entry name" value="BIN3_SAM-bd_dom"/>
</dbReference>
<comment type="similarity">
    <text evidence="2 11">Belongs to the methyltransferase superfamily.</text>
</comment>
<comment type="catalytic activity">
    <reaction evidence="8">
        <text>a 5'-end 5'-phospho-ribonucleoside-RNA + S-adenosyl-L-methionine = a 5'-end (5'-methylphospho)-ribonucleoside-RNA + S-adenosyl-L-homocysteine</text>
        <dbReference type="Rhea" id="RHEA:58656"/>
        <dbReference type="Rhea" id="RHEA-COMP:15179"/>
        <dbReference type="Rhea" id="RHEA-COMP:15181"/>
        <dbReference type="ChEBI" id="CHEBI:57856"/>
        <dbReference type="ChEBI" id="CHEBI:59789"/>
        <dbReference type="ChEBI" id="CHEBI:138282"/>
        <dbReference type="ChEBI" id="CHEBI:142776"/>
    </reaction>
</comment>
<dbReference type="Gene3D" id="3.40.50.150">
    <property type="entry name" value="Vaccinia Virus protein VP39"/>
    <property type="match status" value="1"/>
</dbReference>
<dbReference type="InParanoid" id="A0A7N6BTH1"/>
<comment type="function">
    <text evidence="9">O-methyltransferase that specifically monomethylates 5'-monophosphate of cytoplasmic histidyl tRNA (tRNA(His)), acting as a capping enzyme by protecting tRNA(His) from cleavage by DICER1. Also able, with less efficiently, to methylate the 5' monophosphate of a subset of pre-miRNAs, acting as a negative regulator of miRNA processing. The 5' monophosphate of pre-miRNAs is recognized by DICER1 and is required for pre-miRNAs processing: methylation at this position reduces the processing of pre-miRNAs by DICER1. Was also reported to mediate dimethylation of pre-miR-145; however dimethylation cannot be reproduced by another group which observes a monomethylation of pre-miR-145.</text>
</comment>
<reference evidence="13" key="1">
    <citation type="submission" date="2021-04" db="EMBL/GenBank/DDBJ databases">
        <authorList>
            <consortium name="Wellcome Sanger Institute Data Sharing"/>
        </authorList>
    </citation>
    <scope>NUCLEOTIDE SEQUENCE [LARGE SCALE GENOMIC DNA]</scope>
</reference>
<dbReference type="GO" id="GO:0032259">
    <property type="term" value="P:methylation"/>
    <property type="evidence" value="ECO:0007669"/>
    <property type="project" value="UniProtKB-KW"/>
</dbReference>
<dbReference type="GeneTree" id="ENSGT00940000153993"/>